<feature type="compositionally biased region" description="Polar residues" evidence="1">
    <location>
        <begin position="443"/>
        <end position="456"/>
    </location>
</feature>
<dbReference type="EMBL" id="AP028918">
    <property type="protein sequence ID" value="BES99667.1"/>
    <property type="molecule type" value="Genomic_DNA"/>
</dbReference>
<feature type="compositionally biased region" description="Polar residues" evidence="1">
    <location>
        <begin position="485"/>
        <end position="498"/>
    </location>
</feature>
<feature type="compositionally biased region" description="Low complexity" evidence="1">
    <location>
        <begin position="416"/>
        <end position="433"/>
    </location>
</feature>
<feature type="compositionally biased region" description="Basic and acidic residues" evidence="1">
    <location>
        <begin position="552"/>
        <end position="575"/>
    </location>
</feature>
<evidence type="ECO:0000313" key="4">
    <source>
        <dbReference type="Proteomes" id="UP001307889"/>
    </source>
</evidence>
<protein>
    <submittedName>
        <fullName evidence="3">Winged helix Storkhead-box1 domain</fullName>
    </submittedName>
</protein>
<organism evidence="3 4">
    <name type="scientific">Nesidiocoris tenuis</name>
    <dbReference type="NCBI Taxonomy" id="355587"/>
    <lineage>
        <taxon>Eukaryota</taxon>
        <taxon>Metazoa</taxon>
        <taxon>Ecdysozoa</taxon>
        <taxon>Arthropoda</taxon>
        <taxon>Hexapoda</taxon>
        <taxon>Insecta</taxon>
        <taxon>Pterygota</taxon>
        <taxon>Neoptera</taxon>
        <taxon>Paraneoptera</taxon>
        <taxon>Hemiptera</taxon>
        <taxon>Heteroptera</taxon>
        <taxon>Panheteroptera</taxon>
        <taxon>Cimicomorpha</taxon>
        <taxon>Miridae</taxon>
        <taxon>Dicyphina</taxon>
        <taxon>Nesidiocoris</taxon>
    </lineage>
</organism>
<dbReference type="PANTHER" id="PTHR22437">
    <property type="entry name" value="WINGED HELIX DOMAIN-CONTAINING PROTEIN"/>
    <property type="match status" value="1"/>
</dbReference>
<evidence type="ECO:0000256" key="1">
    <source>
        <dbReference type="SAM" id="MobiDB-lite"/>
    </source>
</evidence>
<gene>
    <name evidence="3" type="ORF">NTJ_12482</name>
</gene>
<feature type="domain" description="Winged helix Storkhead-box1" evidence="2">
    <location>
        <begin position="131"/>
        <end position="209"/>
    </location>
</feature>
<evidence type="ECO:0000313" key="3">
    <source>
        <dbReference type="EMBL" id="BES99667.1"/>
    </source>
</evidence>
<dbReference type="InterPro" id="IPR040126">
    <property type="entry name" value="STOX1/2"/>
</dbReference>
<dbReference type="PANTHER" id="PTHR22437:SF0">
    <property type="entry name" value="FI21431P1"/>
    <property type="match status" value="1"/>
</dbReference>
<dbReference type="InterPro" id="IPR019391">
    <property type="entry name" value="Storkhead-box_WHD"/>
</dbReference>
<sequence length="805" mass="87552">MSGQITGKAQCVSLLQDCLALQLQRVGPPSGGSPHPPRPPPSQDPQYWMYDSGYLIFQGFLEANLKCFWDGSLVAAVKGLEFMGYVCPGVLLITGSPPSLHLIRAAWSRSVLKPPPNYLITLLGDVEDCTVSKVRQAGFTPLSDAVCWVILQLGASGQVAVLETIRSAVASSFPNIEVPTTTQLYDTLADLTAENKVYQTAQGYFVATPDSVRLTEAATGGGRNLLLSQAEAAALVHGEIVTIREGHKTHQSIQTNLADVICGGNKNDKILYPRATNRGGTLCRGKLERRHSMRLLGSSRKLSTLHRAGSVRLLHHHGTLNADNPTKKCSLLSKIFRWSRKQPPVSSYSSPSLTDSSPPLAEWFNSSVLQCRSVGTQTIIKERSSEGSDWASECGTIRSRRRSLSTSRLPRRRSRAPSMSPSRPSSPSTPSSSKTALCGTTPKAMSSASSGYNSLPRSHKSRAKSVGGSSRASSPKGTPRHSNKNSHSSIKVEVSSNPGHGIVADTKVDTRVSSSANDQSAMLTTTINGPNSTKIYLQQQNSPMRSVITFEKARKSTARESSSEKKVVQDEERTKSQGRRSRRPSSLYQHEETVKETAIKTKVNLTQLENNLKMKFPSTETIQLEEKLLSDDNKNNKNFINKKNFFESANLTMKAGSMVDVANASDERLNNIKKASFSSSRPLQPALSSDRVLLDNSLNIKNIFNKETGPGSPTKIDDKNLCFESLSNKIISPIDSKAIPDLPLKQTENEKCPFSSLSNLSLHFTSLAAQNILNGVSINSIDTLVEVNMAAEKHNNSIHTDLGVV</sequence>
<name>A0ABN7BA26_9HEMI</name>
<dbReference type="Pfam" id="PF10264">
    <property type="entry name" value="WHD_Storkhead"/>
    <property type="match status" value="1"/>
</dbReference>
<proteinExistence type="predicted"/>
<feature type="compositionally biased region" description="Polar residues" evidence="1">
    <location>
        <begin position="511"/>
        <end position="529"/>
    </location>
</feature>
<keyword evidence="4" id="KW-1185">Reference proteome</keyword>
<reference evidence="3 4" key="1">
    <citation type="submission" date="2023-09" db="EMBL/GenBank/DDBJ databases">
        <title>Nesidiocoris tenuis whole genome shotgun sequence.</title>
        <authorList>
            <person name="Shibata T."/>
            <person name="Shimoda M."/>
            <person name="Kobayashi T."/>
            <person name="Uehara T."/>
        </authorList>
    </citation>
    <scope>NUCLEOTIDE SEQUENCE [LARGE SCALE GENOMIC DNA]</scope>
    <source>
        <strain evidence="3 4">Japan</strain>
    </source>
</reference>
<feature type="compositionally biased region" description="Basic residues" evidence="1">
    <location>
        <begin position="398"/>
        <end position="415"/>
    </location>
</feature>
<feature type="compositionally biased region" description="Polar residues" evidence="1">
    <location>
        <begin position="467"/>
        <end position="476"/>
    </location>
</feature>
<feature type="region of interest" description="Disordered" evidence="1">
    <location>
        <begin position="552"/>
        <end position="590"/>
    </location>
</feature>
<dbReference type="Proteomes" id="UP001307889">
    <property type="component" value="Chromosome 10"/>
</dbReference>
<evidence type="ECO:0000259" key="2">
    <source>
        <dbReference type="Pfam" id="PF10264"/>
    </source>
</evidence>
<accession>A0ABN7BA26</accession>
<feature type="region of interest" description="Disordered" evidence="1">
    <location>
        <begin position="389"/>
        <end position="529"/>
    </location>
</feature>